<keyword evidence="1" id="KW-0472">Membrane</keyword>
<keyword evidence="1" id="KW-1133">Transmembrane helix</keyword>
<dbReference type="AlphaFoldDB" id="A0A1B9C1B8"/>
<gene>
    <name evidence="2" type="ORF">BBC27_06855</name>
</gene>
<name>A0A1B9C1B8_9PROT</name>
<organism evidence="2 3">
    <name type="scientific">Acidithiobacillus ferrivorans</name>
    <dbReference type="NCBI Taxonomy" id="160808"/>
    <lineage>
        <taxon>Bacteria</taxon>
        <taxon>Pseudomonadati</taxon>
        <taxon>Pseudomonadota</taxon>
        <taxon>Acidithiobacillia</taxon>
        <taxon>Acidithiobacillales</taxon>
        <taxon>Acidithiobacillaceae</taxon>
        <taxon>Acidithiobacillus</taxon>
    </lineage>
</organism>
<dbReference type="Proteomes" id="UP000093129">
    <property type="component" value="Unassembled WGS sequence"/>
</dbReference>
<reference evidence="2 3" key="1">
    <citation type="submission" date="2016-07" db="EMBL/GenBank/DDBJ databases">
        <title>Draft genome of a psychrotolerant acidophile Acidithiobacillus ferrivorans strain YL15.</title>
        <authorList>
            <person name="Peng T."/>
            <person name="Ma L."/>
            <person name="Nan M."/>
            <person name="An N."/>
            <person name="Wang M."/>
            <person name="Qiu G."/>
            <person name="Zeng W."/>
        </authorList>
    </citation>
    <scope>NUCLEOTIDE SEQUENCE [LARGE SCALE GENOMIC DNA]</scope>
    <source>
        <strain evidence="2 3">YL15</strain>
    </source>
</reference>
<proteinExistence type="predicted"/>
<evidence type="ECO:0000313" key="2">
    <source>
        <dbReference type="EMBL" id="OCB03670.1"/>
    </source>
</evidence>
<evidence type="ECO:0000256" key="1">
    <source>
        <dbReference type="SAM" id="Phobius"/>
    </source>
</evidence>
<keyword evidence="1" id="KW-0812">Transmembrane</keyword>
<dbReference type="EMBL" id="MASQ01000055">
    <property type="protein sequence ID" value="OCB03670.1"/>
    <property type="molecule type" value="Genomic_DNA"/>
</dbReference>
<protein>
    <submittedName>
        <fullName evidence="2">Uncharacterized protein</fullName>
    </submittedName>
</protein>
<accession>A0A1B9C1B8</accession>
<feature type="transmembrane region" description="Helical" evidence="1">
    <location>
        <begin position="55"/>
        <end position="76"/>
    </location>
</feature>
<evidence type="ECO:0000313" key="3">
    <source>
        <dbReference type="Proteomes" id="UP000093129"/>
    </source>
</evidence>
<sequence length="210" mass="22581">MQSCRSPNGITFVVSALPMVQLKHIEPINAAHLAKEKRRLAARKKKQAKSGRGRWVIFGVLAVLLAAVAVGIALNLPLHLRRISPPAVTPNPAAPTPTRRNIDLGSYGVTITDHAGKIKALTIHPVAIMQGNGPWQDLHPLQRQLDARIANPFMAFPDLASVTTSTTAKAALEQQILQNIAPLLRTAESGWKIIGIQLHPALQSLPSGDS</sequence>
<comment type="caution">
    <text evidence="2">The sequence shown here is derived from an EMBL/GenBank/DDBJ whole genome shotgun (WGS) entry which is preliminary data.</text>
</comment>